<reference evidence="2 3" key="1">
    <citation type="submission" date="2021-10" db="EMBL/GenBank/DDBJ databases">
        <title>Anaerobic single-cell dispensing facilitates the cultivation of human gut bacteria.</title>
        <authorList>
            <person name="Afrizal A."/>
        </authorList>
    </citation>
    <scope>NUCLEOTIDE SEQUENCE [LARGE SCALE GENOMIC DNA]</scope>
    <source>
        <strain evidence="2 3">CLA-AA-H246</strain>
    </source>
</reference>
<accession>A0ABS8EZX6</accession>
<evidence type="ECO:0000313" key="3">
    <source>
        <dbReference type="Proteomes" id="UP001299235"/>
    </source>
</evidence>
<sequence>MESCPVCGASHSCTTHASYERNLIDFIQGRPVYHTIKVIRVICSCGHTHAILPDLIIPYNTYGVFFCFWLCT</sequence>
<dbReference type="Proteomes" id="UP001299235">
    <property type="component" value="Unassembled WGS sequence"/>
</dbReference>
<proteinExistence type="predicted"/>
<evidence type="ECO:0000313" key="2">
    <source>
        <dbReference type="EMBL" id="MCC2149952.1"/>
    </source>
</evidence>
<keyword evidence="3" id="KW-1185">Reference proteome</keyword>
<dbReference type="EMBL" id="JAJEQE010000049">
    <property type="protein sequence ID" value="MCC2149952.1"/>
    <property type="molecule type" value="Genomic_DNA"/>
</dbReference>
<feature type="domain" description="DUF6431" evidence="1">
    <location>
        <begin position="4"/>
        <end position="63"/>
    </location>
</feature>
<organism evidence="2 3">
    <name type="scientific">Hominisplanchenecus faecis</name>
    <dbReference type="NCBI Taxonomy" id="2885351"/>
    <lineage>
        <taxon>Bacteria</taxon>
        <taxon>Bacillati</taxon>
        <taxon>Bacillota</taxon>
        <taxon>Clostridia</taxon>
        <taxon>Lachnospirales</taxon>
        <taxon>Lachnospiraceae</taxon>
        <taxon>Hominisplanchenecus</taxon>
    </lineage>
</organism>
<dbReference type="Pfam" id="PF20020">
    <property type="entry name" value="DUF6431"/>
    <property type="match status" value="1"/>
</dbReference>
<dbReference type="InterPro" id="IPR045536">
    <property type="entry name" value="DUF6431"/>
</dbReference>
<evidence type="ECO:0000259" key="1">
    <source>
        <dbReference type="Pfam" id="PF20020"/>
    </source>
</evidence>
<gene>
    <name evidence="2" type="ORF">LKD42_11960</name>
</gene>
<name>A0ABS8EZX6_9FIRM</name>
<protein>
    <submittedName>
        <fullName evidence="2">DUF6431 domain-containing protein</fullName>
    </submittedName>
</protein>
<comment type="caution">
    <text evidence="2">The sequence shown here is derived from an EMBL/GenBank/DDBJ whole genome shotgun (WGS) entry which is preliminary data.</text>
</comment>